<evidence type="ECO:0000313" key="2">
    <source>
        <dbReference type="Proteomes" id="UP000715441"/>
    </source>
</evidence>
<sequence>MSTSRVHGEYVVWRRLTALPDLARLRNSLCGLLFDAPSQIVVSVVLFLDETCLGAFEGGLFPVEVCVVRGTDPHYLRIDVSGSRLAPPSRPGFMDLERSAAGWGVVHDSEGMKVWAYLTLPLPAPSREAPPWSRLDVCLPANPTWN</sequence>
<name>A0ABX1J1C7_9PSEU</name>
<evidence type="ECO:0000313" key="1">
    <source>
        <dbReference type="EMBL" id="NKQ53583.1"/>
    </source>
</evidence>
<organism evidence="1 2">
    <name type="scientific">Amycolatopsis acididurans</name>
    <dbReference type="NCBI Taxonomy" id="2724524"/>
    <lineage>
        <taxon>Bacteria</taxon>
        <taxon>Bacillati</taxon>
        <taxon>Actinomycetota</taxon>
        <taxon>Actinomycetes</taxon>
        <taxon>Pseudonocardiales</taxon>
        <taxon>Pseudonocardiaceae</taxon>
        <taxon>Amycolatopsis</taxon>
    </lineage>
</organism>
<accession>A0ABX1J1C7</accession>
<evidence type="ECO:0008006" key="3">
    <source>
        <dbReference type="Google" id="ProtNLM"/>
    </source>
</evidence>
<dbReference type="Proteomes" id="UP000715441">
    <property type="component" value="Unassembled WGS sequence"/>
</dbReference>
<dbReference type="RefSeq" id="WP_168514664.1">
    <property type="nucleotide sequence ID" value="NZ_JAAXLS010000006.1"/>
</dbReference>
<gene>
    <name evidence="1" type="ORF">HFP15_11910</name>
</gene>
<keyword evidence="2" id="KW-1185">Reference proteome</keyword>
<protein>
    <recommendedName>
        <fullName evidence="3">ATP-binding protein</fullName>
    </recommendedName>
</protein>
<proteinExistence type="predicted"/>
<reference evidence="1 2" key="1">
    <citation type="submission" date="2020-04" db="EMBL/GenBank/DDBJ databases">
        <title>Novel species.</title>
        <authorList>
            <person name="Teo W.F.A."/>
            <person name="Lipun K."/>
            <person name="Srisuk N."/>
            <person name="Duangmal K."/>
        </authorList>
    </citation>
    <scope>NUCLEOTIDE SEQUENCE [LARGE SCALE GENOMIC DNA]</scope>
    <source>
        <strain evidence="1 2">K13G38</strain>
    </source>
</reference>
<dbReference type="EMBL" id="JAAXLS010000006">
    <property type="protein sequence ID" value="NKQ53583.1"/>
    <property type="molecule type" value="Genomic_DNA"/>
</dbReference>
<comment type="caution">
    <text evidence="1">The sequence shown here is derived from an EMBL/GenBank/DDBJ whole genome shotgun (WGS) entry which is preliminary data.</text>
</comment>